<feature type="region of interest" description="Disordered" evidence="1">
    <location>
        <begin position="137"/>
        <end position="175"/>
    </location>
</feature>
<sequence>MEEETKCVQIDGQEGGDEFYEKIEAPKFVDFTESDPYRPDDRYWFCMRVGCDQKHEEELDSEAIYKNFVLRVMAARSPNVRLRKTLARKTPSLKCPLTAPAKSSKPRVSRLALISSFSRKMVDVKDKARPLQKISATPNVKAKQPSSVAKALTSPRNRKPISNPDTFRSVRNPKPKNVVVPKSRVVAKALVFHSPKKAVRTKVSKEWGSPVGKMCSAMKKLEITSGKKHVLGYNKPLPLDTSRKQFRGREVKSRVFDSLHSKNCKGQEAKSMKRKNKETDLKQCCDPVPHEGVNDNDTTDMEVDEKSRNGTLEGFSLSGTAKSSAVNGDEQCMGTGKTSEPPLGENQVEDLSETSKGDPTSLSSSKDRDSLENDDKENAKDGNGHVEKIKSSSEKASTVENMDKDDDKENALASDNPENENEAFESEDKENNKASHENRDLNTNGHSKRKNMGKHDPYLQKVNQADKTKKESSTSAATNAQGMKNRKPKSTNPKPFRFRTDERGMLKEATSEKKVHAPLKEITLVKLPGAKPINKQNVIQMTKNCLGQSDNENDTQGSSEKRFDRRTQLDENGKKGAKKTSKRNFERNLSAVTPQNETGQDRIQKPDKERTKSPMVQKKFVRPRGLFFCRADSTGRKAMVSPKTPCQLSVIKETPWTNIRPKKAANPCSASPAANCTPSRSLSRGRRPATIPKEPHFHSIHVPKSCTGLHKENELMDAQQN</sequence>
<feature type="region of interest" description="Disordered" evidence="1">
    <location>
        <begin position="662"/>
        <end position="701"/>
    </location>
</feature>
<feature type="compositionally biased region" description="Basic and acidic residues" evidence="1">
    <location>
        <begin position="365"/>
        <end position="393"/>
    </location>
</feature>
<feature type="region of interest" description="Disordered" evidence="1">
    <location>
        <begin position="264"/>
        <end position="615"/>
    </location>
</feature>
<keyword evidence="2" id="KW-1185">Reference proteome</keyword>
<feature type="compositionally biased region" description="Basic and acidic residues" evidence="1">
    <location>
        <begin position="599"/>
        <end position="612"/>
    </location>
</feature>
<evidence type="ECO:0000313" key="2">
    <source>
        <dbReference type="Proteomes" id="UP000515124"/>
    </source>
</evidence>
<feature type="compositionally biased region" description="Basic and acidic residues" evidence="1">
    <location>
        <begin position="453"/>
        <end position="472"/>
    </location>
</feature>
<dbReference type="RefSeq" id="XP_021814464.1">
    <property type="nucleotide sequence ID" value="XM_021958772.1"/>
</dbReference>
<feature type="compositionally biased region" description="Basic and acidic residues" evidence="1">
    <location>
        <begin position="429"/>
        <end position="440"/>
    </location>
</feature>
<reference evidence="3" key="1">
    <citation type="submission" date="2025-08" db="UniProtKB">
        <authorList>
            <consortium name="RefSeq"/>
        </authorList>
    </citation>
    <scope>IDENTIFICATION</scope>
</reference>
<feature type="compositionally biased region" description="Basic and acidic residues" evidence="1">
    <location>
        <begin position="498"/>
        <end position="519"/>
    </location>
</feature>
<dbReference type="GeneID" id="110757204"/>
<organism evidence="2 3">
    <name type="scientific">Prunus avium</name>
    <name type="common">Cherry</name>
    <name type="synonym">Cerasus avium</name>
    <dbReference type="NCBI Taxonomy" id="42229"/>
    <lineage>
        <taxon>Eukaryota</taxon>
        <taxon>Viridiplantae</taxon>
        <taxon>Streptophyta</taxon>
        <taxon>Embryophyta</taxon>
        <taxon>Tracheophyta</taxon>
        <taxon>Spermatophyta</taxon>
        <taxon>Magnoliopsida</taxon>
        <taxon>eudicotyledons</taxon>
        <taxon>Gunneridae</taxon>
        <taxon>Pentapetalae</taxon>
        <taxon>rosids</taxon>
        <taxon>fabids</taxon>
        <taxon>Rosales</taxon>
        <taxon>Rosaceae</taxon>
        <taxon>Amygdaloideae</taxon>
        <taxon>Amygdaleae</taxon>
        <taxon>Prunus</taxon>
    </lineage>
</organism>
<feature type="compositionally biased region" description="Polar residues" evidence="1">
    <location>
        <begin position="534"/>
        <end position="558"/>
    </location>
</feature>
<evidence type="ECO:0000256" key="1">
    <source>
        <dbReference type="SAM" id="MobiDB-lite"/>
    </source>
</evidence>
<name>A0A6P5SEV2_PRUAV</name>
<dbReference type="KEGG" id="pavi:110757204"/>
<evidence type="ECO:0000313" key="3">
    <source>
        <dbReference type="RefSeq" id="XP_021814464.1"/>
    </source>
</evidence>
<feature type="compositionally biased region" description="Polar residues" evidence="1">
    <location>
        <begin position="317"/>
        <end position="326"/>
    </location>
</feature>
<gene>
    <name evidence="3" type="primary">LOC110757204</name>
</gene>
<feature type="compositionally biased region" description="Basic and acidic residues" evidence="1">
    <location>
        <begin position="264"/>
        <end position="293"/>
    </location>
</feature>
<dbReference type="Proteomes" id="UP000515124">
    <property type="component" value="Unplaced"/>
</dbReference>
<feature type="compositionally biased region" description="Low complexity" evidence="1">
    <location>
        <begin position="664"/>
        <end position="676"/>
    </location>
</feature>
<accession>A0A6P5SEV2</accession>
<protein>
    <submittedName>
        <fullName evidence="3">Uncharacterized protein LOC110757204 isoform X1</fullName>
    </submittedName>
</protein>
<dbReference type="AlphaFoldDB" id="A0A6P5SEV2"/>
<feature type="compositionally biased region" description="Basic and acidic residues" evidence="1">
    <location>
        <begin position="401"/>
        <end position="410"/>
    </location>
</feature>
<feature type="compositionally biased region" description="Acidic residues" evidence="1">
    <location>
        <begin position="417"/>
        <end position="428"/>
    </location>
</feature>
<feature type="compositionally biased region" description="Basic and acidic residues" evidence="1">
    <location>
        <begin position="559"/>
        <end position="574"/>
    </location>
</feature>
<dbReference type="PANTHER" id="PTHR37241">
    <property type="entry name" value="NEUROFILAMENT HEAVY PROTEIN"/>
    <property type="match status" value="1"/>
</dbReference>
<dbReference type="PANTHER" id="PTHR37241:SF1">
    <property type="entry name" value="NEUROFILAMENT HEAVY PROTEIN"/>
    <property type="match status" value="1"/>
</dbReference>
<proteinExistence type="predicted"/>
<feature type="compositionally biased region" description="Polar residues" evidence="1">
    <location>
        <begin position="473"/>
        <end position="482"/>
    </location>
</feature>